<sequence length="436" mass="46982">MSATPAEHGPAPARQRWMAWPFLVFMACSGMPLTYSLVPSRPMLVSDVADMTYAAAASGNSLNSLFNMVLLAVLYGASGAVLLRHPRDAALLVKRHWPLPALILLLGCSALWSYQPAKVLLNFVHHVGVILIALAAARHYRCDPWRLPVDLGNVLGLNMALHVAAVILIPAYAIDWQARWQGMTPHPNTLGALAFTTFWANAGVLVCLPHAARRRWHLCACLLAVSAMIGADSVTSKLTSLVALTLLLLLRGLHKRRAGPGVYLAGVALAAASLALFKLLESAVDLKWLFDLLGRDSELTGRSAVWADAWKAIGAKPLLGWSFDDHAYLIASAGMPYSSYHNGVLDLAVNGGAVAVALLAALMLSWACGYLRPGRVGRTIAPFGVAYVLTYMMHNLTEASLLAPRGQLWVIFLVLLLLGACTRQQPRSPEWSGHAT</sequence>
<dbReference type="InterPro" id="IPR007016">
    <property type="entry name" value="O-antigen_ligase-rel_domated"/>
</dbReference>
<feature type="transmembrane region" description="Helical" evidence="5">
    <location>
        <begin position="97"/>
        <end position="114"/>
    </location>
</feature>
<keyword evidence="7" id="KW-0436">Ligase</keyword>
<feature type="transmembrane region" description="Helical" evidence="5">
    <location>
        <begin position="120"/>
        <end position="140"/>
    </location>
</feature>
<feature type="transmembrane region" description="Helical" evidence="5">
    <location>
        <begin position="376"/>
        <end position="394"/>
    </location>
</feature>
<name>A0A1I7K2N3_9BURK</name>
<evidence type="ECO:0000256" key="3">
    <source>
        <dbReference type="ARBA" id="ARBA00022989"/>
    </source>
</evidence>
<feature type="transmembrane region" description="Helical" evidence="5">
    <location>
        <begin position="152"/>
        <end position="174"/>
    </location>
</feature>
<dbReference type="EMBL" id="FPBO01000014">
    <property type="protein sequence ID" value="SFU91652.1"/>
    <property type="molecule type" value="Genomic_DNA"/>
</dbReference>
<dbReference type="GO" id="GO:0016874">
    <property type="term" value="F:ligase activity"/>
    <property type="evidence" value="ECO:0007669"/>
    <property type="project" value="UniProtKB-KW"/>
</dbReference>
<evidence type="ECO:0000256" key="5">
    <source>
        <dbReference type="SAM" id="Phobius"/>
    </source>
</evidence>
<evidence type="ECO:0000259" key="6">
    <source>
        <dbReference type="Pfam" id="PF04932"/>
    </source>
</evidence>
<dbReference type="PANTHER" id="PTHR37422:SF13">
    <property type="entry name" value="LIPOPOLYSACCHARIDE BIOSYNTHESIS PROTEIN PA4999-RELATED"/>
    <property type="match status" value="1"/>
</dbReference>
<feature type="transmembrane region" description="Helical" evidence="5">
    <location>
        <begin position="406"/>
        <end position="422"/>
    </location>
</feature>
<evidence type="ECO:0000256" key="1">
    <source>
        <dbReference type="ARBA" id="ARBA00004141"/>
    </source>
</evidence>
<feature type="transmembrane region" description="Helical" evidence="5">
    <location>
        <begin position="261"/>
        <end position="280"/>
    </location>
</feature>
<reference evidence="8" key="1">
    <citation type="submission" date="2016-10" db="EMBL/GenBank/DDBJ databases">
        <authorList>
            <person name="Varghese N."/>
            <person name="Submissions S."/>
        </authorList>
    </citation>
    <scope>NUCLEOTIDE SEQUENCE [LARGE SCALE GENOMIC DNA]</scope>
    <source>
        <strain evidence="8">CGMCC 1.11014</strain>
    </source>
</reference>
<dbReference type="AlphaFoldDB" id="A0A1I7K2N3"/>
<keyword evidence="8" id="KW-1185">Reference proteome</keyword>
<feature type="transmembrane region" description="Helical" evidence="5">
    <location>
        <begin position="189"/>
        <end position="208"/>
    </location>
</feature>
<dbReference type="InterPro" id="IPR051533">
    <property type="entry name" value="WaaL-like"/>
</dbReference>
<dbReference type="Pfam" id="PF04932">
    <property type="entry name" value="Wzy_C"/>
    <property type="match status" value="1"/>
</dbReference>
<dbReference type="OrthoDB" id="4391260at2"/>
<gene>
    <name evidence="7" type="ORF">SAMN05216552_1014108</name>
</gene>
<keyword evidence="4 5" id="KW-0472">Membrane</keyword>
<organism evidence="7 8">
    <name type="scientific">Pseudoduganella namucuonensis</name>
    <dbReference type="NCBI Taxonomy" id="1035707"/>
    <lineage>
        <taxon>Bacteria</taxon>
        <taxon>Pseudomonadati</taxon>
        <taxon>Pseudomonadota</taxon>
        <taxon>Betaproteobacteria</taxon>
        <taxon>Burkholderiales</taxon>
        <taxon>Oxalobacteraceae</taxon>
        <taxon>Telluria group</taxon>
        <taxon>Pseudoduganella</taxon>
    </lineage>
</organism>
<evidence type="ECO:0000256" key="2">
    <source>
        <dbReference type="ARBA" id="ARBA00022692"/>
    </source>
</evidence>
<dbReference type="PANTHER" id="PTHR37422">
    <property type="entry name" value="TEICHURONIC ACID BIOSYNTHESIS PROTEIN TUAE"/>
    <property type="match status" value="1"/>
</dbReference>
<evidence type="ECO:0000256" key="4">
    <source>
        <dbReference type="ARBA" id="ARBA00023136"/>
    </source>
</evidence>
<proteinExistence type="predicted"/>
<evidence type="ECO:0000313" key="8">
    <source>
        <dbReference type="Proteomes" id="UP000199391"/>
    </source>
</evidence>
<accession>A0A1I7K2N3</accession>
<dbReference type="Proteomes" id="UP000199391">
    <property type="component" value="Unassembled WGS sequence"/>
</dbReference>
<feature type="transmembrane region" description="Helical" evidence="5">
    <location>
        <begin position="347"/>
        <end position="369"/>
    </location>
</feature>
<feature type="transmembrane region" description="Helical" evidence="5">
    <location>
        <begin position="17"/>
        <end position="38"/>
    </location>
</feature>
<dbReference type="GO" id="GO:0016020">
    <property type="term" value="C:membrane"/>
    <property type="evidence" value="ECO:0007669"/>
    <property type="project" value="UniProtKB-SubCell"/>
</dbReference>
<keyword evidence="2 5" id="KW-0812">Transmembrane</keyword>
<feature type="transmembrane region" description="Helical" evidence="5">
    <location>
        <begin position="65"/>
        <end position="85"/>
    </location>
</feature>
<feature type="domain" description="O-antigen ligase-related" evidence="6">
    <location>
        <begin position="220"/>
        <end position="359"/>
    </location>
</feature>
<comment type="subcellular location">
    <subcellularLocation>
        <location evidence="1">Membrane</location>
        <topology evidence="1">Multi-pass membrane protein</topology>
    </subcellularLocation>
</comment>
<dbReference type="RefSeq" id="WP_093556617.1">
    <property type="nucleotide sequence ID" value="NZ_FPBO01000014.1"/>
</dbReference>
<evidence type="ECO:0000313" key="7">
    <source>
        <dbReference type="EMBL" id="SFU91652.1"/>
    </source>
</evidence>
<protein>
    <submittedName>
        <fullName evidence="7">O-antigen ligase</fullName>
    </submittedName>
</protein>
<feature type="transmembrane region" description="Helical" evidence="5">
    <location>
        <begin position="237"/>
        <end position="254"/>
    </location>
</feature>
<dbReference type="STRING" id="1035707.SAMN05216552_1014108"/>
<keyword evidence="3 5" id="KW-1133">Transmembrane helix</keyword>